<name>J9FV33_9ZZZZ</name>
<dbReference type="Pfam" id="PF00005">
    <property type="entry name" value="ABC_tran"/>
    <property type="match status" value="1"/>
</dbReference>
<dbReference type="SUPFAM" id="SSF52540">
    <property type="entry name" value="P-loop containing nucleoside triphosphate hydrolases"/>
    <property type="match status" value="1"/>
</dbReference>
<keyword evidence="2" id="KW-0547">Nucleotide-binding</keyword>
<dbReference type="GO" id="GO:0005524">
    <property type="term" value="F:ATP binding"/>
    <property type="evidence" value="ECO:0007669"/>
    <property type="project" value="UniProtKB-KW"/>
</dbReference>
<gene>
    <name evidence="2" type="ORF">EVA_13041</name>
</gene>
<feature type="domain" description="ABC transporter" evidence="1">
    <location>
        <begin position="27"/>
        <end position="163"/>
    </location>
</feature>
<dbReference type="PANTHER" id="PTHR42794:SF2">
    <property type="entry name" value="ABC TRANSPORTER ATP-BINDING PROTEIN"/>
    <property type="match status" value="1"/>
</dbReference>
<protein>
    <submittedName>
        <fullName evidence="2">ABC transporter, ATP-binding protein</fullName>
    </submittedName>
</protein>
<comment type="caution">
    <text evidence="2">The sequence shown here is derived from an EMBL/GenBank/DDBJ whole genome shotgun (WGS) entry which is preliminary data.</text>
</comment>
<accession>J9FV33</accession>
<sequence length="207" mass="23020">NFSVYPMLTLRLSHFGVAYSGIPAIVDLSLELTSATFAVVSGVLGAGKTSLLRAIEGRIRHTGKLSITDGDTVINESAIARPIKRHLLNAETSVYQFVLLGLLQKTWSRPADADERIQKALERCCLLHKSQQPISSLSPSEMRLAELAQLFVQNPKIILIDEPEVHPNPVNSDYLSCISKWVKETKRLLCSPWKRNRISVSLTGLFR</sequence>
<dbReference type="EMBL" id="AMCI01004076">
    <property type="protein sequence ID" value="EJW98851.1"/>
    <property type="molecule type" value="Genomic_DNA"/>
</dbReference>
<keyword evidence="2" id="KW-0067">ATP-binding</keyword>
<dbReference type="PANTHER" id="PTHR42794">
    <property type="entry name" value="HEMIN IMPORT ATP-BINDING PROTEIN HMUV"/>
    <property type="match status" value="1"/>
</dbReference>
<reference evidence="2" key="1">
    <citation type="journal article" date="2012" name="PLoS ONE">
        <title>Gene sets for utilization of primary and secondary nutrition supplies in the distal gut of endangered iberian lynx.</title>
        <authorList>
            <person name="Alcaide M."/>
            <person name="Messina E."/>
            <person name="Richter M."/>
            <person name="Bargiela R."/>
            <person name="Peplies J."/>
            <person name="Huws S.A."/>
            <person name="Newbold C.J."/>
            <person name="Golyshin P.N."/>
            <person name="Simon M.A."/>
            <person name="Lopez G."/>
            <person name="Yakimov M.M."/>
            <person name="Ferrer M."/>
        </authorList>
    </citation>
    <scope>NUCLEOTIDE SEQUENCE</scope>
</reference>
<evidence type="ECO:0000313" key="2">
    <source>
        <dbReference type="EMBL" id="EJW98851.1"/>
    </source>
</evidence>
<dbReference type="AlphaFoldDB" id="J9FV33"/>
<dbReference type="Gene3D" id="3.40.50.300">
    <property type="entry name" value="P-loop containing nucleotide triphosphate hydrolases"/>
    <property type="match status" value="1"/>
</dbReference>
<evidence type="ECO:0000259" key="1">
    <source>
        <dbReference type="Pfam" id="PF00005"/>
    </source>
</evidence>
<proteinExistence type="predicted"/>
<dbReference type="GO" id="GO:0016887">
    <property type="term" value="F:ATP hydrolysis activity"/>
    <property type="evidence" value="ECO:0007669"/>
    <property type="project" value="InterPro"/>
</dbReference>
<dbReference type="InterPro" id="IPR003439">
    <property type="entry name" value="ABC_transporter-like_ATP-bd"/>
</dbReference>
<feature type="non-terminal residue" evidence="2">
    <location>
        <position position="1"/>
    </location>
</feature>
<organism evidence="2">
    <name type="scientific">gut metagenome</name>
    <dbReference type="NCBI Taxonomy" id="749906"/>
    <lineage>
        <taxon>unclassified sequences</taxon>
        <taxon>metagenomes</taxon>
        <taxon>organismal metagenomes</taxon>
    </lineage>
</organism>
<dbReference type="InterPro" id="IPR027417">
    <property type="entry name" value="P-loop_NTPase"/>
</dbReference>